<feature type="transmembrane region" description="Helical" evidence="1">
    <location>
        <begin position="34"/>
        <end position="56"/>
    </location>
</feature>
<keyword evidence="3" id="KW-1185">Reference proteome</keyword>
<keyword evidence="1" id="KW-0472">Membrane</keyword>
<proteinExistence type="predicted"/>
<organism evidence="2 3">
    <name type="scientific">Oricola cellulosilytica</name>
    <dbReference type="NCBI Taxonomy" id="1429082"/>
    <lineage>
        <taxon>Bacteria</taxon>
        <taxon>Pseudomonadati</taxon>
        <taxon>Pseudomonadota</taxon>
        <taxon>Alphaproteobacteria</taxon>
        <taxon>Hyphomicrobiales</taxon>
        <taxon>Ahrensiaceae</taxon>
        <taxon>Oricola</taxon>
    </lineage>
</organism>
<dbReference type="EMBL" id="SJST01000003">
    <property type="protein sequence ID" value="TCD14579.1"/>
    <property type="molecule type" value="Genomic_DNA"/>
</dbReference>
<gene>
    <name evidence="2" type="ORF">E0D97_11060</name>
</gene>
<sequence length="98" mass="9966">MVILTGAAVALSSWFLASEIAGLALDFDRRTVEALGVTGAFLAYCCAGPVLVVRVFDRAVREKSGIGPAMAAGTAVILSVWTVALGIVAVESGSALLL</sequence>
<feature type="transmembrane region" description="Helical" evidence="1">
    <location>
        <begin position="68"/>
        <end position="90"/>
    </location>
</feature>
<comment type="caution">
    <text evidence="2">The sequence shown here is derived from an EMBL/GenBank/DDBJ whole genome shotgun (WGS) entry which is preliminary data.</text>
</comment>
<evidence type="ECO:0000313" key="2">
    <source>
        <dbReference type="EMBL" id="TCD14579.1"/>
    </source>
</evidence>
<reference evidence="2 3" key="1">
    <citation type="journal article" date="2015" name="Antonie Van Leeuwenhoek">
        <title>Oricola cellulosilytica gen. nov., sp. nov., a cellulose-degrading bacterium of the family Phyllobacteriaceae isolated from surface seashore water, and emended descriptions of Mesorhizobium loti and Phyllobacterium myrsinacearum.</title>
        <authorList>
            <person name="Hameed A."/>
            <person name="Shahina M."/>
            <person name="Lai W.A."/>
            <person name="Lin S.Y."/>
            <person name="Young L.S."/>
            <person name="Liu Y.C."/>
            <person name="Hsu Y.H."/>
            <person name="Young C.C."/>
        </authorList>
    </citation>
    <scope>NUCLEOTIDE SEQUENCE [LARGE SCALE GENOMIC DNA]</scope>
    <source>
        <strain evidence="2 3">KCTC 52183</strain>
    </source>
</reference>
<dbReference type="Proteomes" id="UP000291301">
    <property type="component" value="Unassembled WGS sequence"/>
</dbReference>
<evidence type="ECO:0000313" key="3">
    <source>
        <dbReference type="Proteomes" id="UP000291301"/>
    </source>
</evidence>
<dbReference type="AlphaFoldDB" id="A0A4R0PE12"/>
<evidence type="ECO:0000256" key="1">
    <source>
        <dbReference type="SAM" id="Phobius"/>
    </source>
</evidence>
<protein>
    <submittedName>
        <fullName evidence="2">Uncharacterized protein</fullName>
    </submittedName>
</protein>
<accession>A0A4R0PE12</accession>
<dbReference type="RefSeq" id="WP_131568747.1">
    <property type="nucleotide sequence ID" value="NZ_JAINFK010000009.1"/>
</dbReference>
<name>A0A4R0PE12_9HYPH</name>
<keyword evidence="1" id="KW-1133">Transmembrane helix</keyword>
<keyword evidence="1" id="KW-0812">Transmembrane</keyword>